<dbReference type="GeneID" id="20659344"/>
<gene>
    <name evidence="1" type="ORF">PHYSODRAFT_512287</name>
</gene>
<dbReference type="OMA" id="QRNNWEA"/>
<evidence type="ECO:0000313" key="2">
    <source>
        <dbReference type="Proteomes" id="UP000002640"/>
    </source>
</evidence>
<dbReference type="InParanoid" id="G4ZUI9"/>
<organism evidence="1 2">
    <name type="scientific">Phytophthora sojae (strain P6497)</name>
    <name type="common">Soybean stem and root rot agent</name>
    <name type="synonym">Phytophthora megasperma f. sp. glycines</name>
    <dbReference type="NCBI Taxonomy" id="1094619"/>
    <lineage>
        <taxon>Eukaryota</taxon>
        <taxon>Sar</taxon>
        <taxon>Stramenopiles</taxon>
        <taxon>Oomycota</taxon>
        <taxon>Peronosporomycetes</taxon>
        <taxon>Peronosporales</taxon>
        <taxon>Peronosporaceae</taxon>
        <taxon>Phytophthora</taxon>
    </lineage>
</organism>
<dbReference type="EMBL" id="JH159156">
    <property type="protein sequence ID" value="EGZ13463.1"/>
    <property type="molecule type" value="Genomic_DNA"/>
</dbReference>
<dbReference type="KEGG" id="psoj:PHYSODRAFT_512287"/>
<protein>
    <recommendedName>
        <fullName evidence="3">RxLR effector protein</fullName>
    </recommendedName>
</protein>
<reference evidence="1 2" key="1">
    <citation type="journal article" date="2006" name="Science">
        <title>Phytophthora genome sequences uncover evolutionary origins and mechanisms of pathogenesis.</title>
        <authorList>
            <person name="Tyler B.M."/>
            <person name="Tripathy S."/>
            <person name="Zhang X."/>
            <person name="Dehal P."/>
            <person name="Jiang R.H."/>
            <person name="Aerts A."/>
            <person name="Arredondo F.D."/>
            <person name="Baxter L."/>
            <person name="Bensasson D."/>
            <person name="Beynon J.L."/>
            <person name="Chapman J."/>
            <person name="Damasceno C.M."/>
            <person name="Dorrance A.E."/>
            <person name="Dou D."/>
            <person name="Dickerman A.W."/>
            <person name="Dubchak I.L."/>
            <person name="Garbelotto M."/>
            <person name="Gijzen M."/>
            <person name="Gordon S.G."/>
            <person name="Govers F."/>
            <person name="Grunwald N.J."/>
            <person name="Huang W."/>
            <person name="Ivors K.L."/>
            <person name="Jones R.W."/>
            <person name="Kamoun S."/>
            <person name="Krampis K."/>
            <person name="Lamour K.H."/>
            <person name="Lee M.K."/>
            <person name="McDonald W.H."/>
            <person name="Medina M."/>
            <person name="Meijer H.J."/>
            <person name="Nordberg E.K."/>
            <person name="Maclean D.J."/>
            <person name="Ospina-Giraldo M.D."/>
            <person name="Morris P.F."/>
            <person name="Phuntumart V."/>
            <person name="Putnam N.H."/>
            <person name="Rash S."/>
            <person name="Rose J.K."/>
            <person name="Sakihama Y."/>
            <person name="Salamov A.A."/>
            <person name="Savidor A."/>
            <person name="Scheuring C.F."/>
            <person name="Smith B.M."/>
            <person name="Sobral B.W."/>
            <person name="Terry A."/>
            <person name="Torto-Alalibo T.A."/>
            <person name="Win J."/>
            <person name="Xu Z."/>
            <person name="Zhang H."/>
            <person name="Grigoriev I.V."/>
            <person name="Rokhsar D.S."/>
            <person name="Boore J.L."/>
        </authorList>
    </citation>
    <scope>NUCLEOTIDE SEQUENCE [LARGE SCALE GENOMIC DNA]</scope>
    <source>
        <strain evidence="1 2">P6497</strain>
    </source>
</reference>
<evidence type="ECO:0000313" key="1">
    <source>
        <dbReference type="EMBL" id="EGZ13463.1"/>
    </source>
</evidence>
<keyword evidence="2" id="KW-1185">Reference proteome</keyword>
<dbReference type="SMR" id="G4ZUI9"/>
<accession>G4ZUI9</accession>
<dbReference type="Proteomes" id="UP000002640">
    <property type="component" value="Unassembled WGS sequence"/>
</dbReference>
<dbReference type="AlphaFoldDB" id="G4ZUI9"/>
<dbReference type="RefSeq" id="XP_009530892.1">
    <property type="nucleotide sequence ID" value="XM_009532597.1"/>
</dbReference>
<feature type="non-terminal residue" evidence="1">
    <location>
        <position position="1"/>
    </location>
</feature>
<sequence>SNQFKTWTTYIDMLNKKYPGNTVTMAGVISAKYGDEALAKMIEPAMHVPSQQRLAANLVLQQRNNWEAAVKSVDDVFTLLRLDKAGDDLFKTSQINRWYNYVSYLKRLNGGVDEEAAMVKTFTKFYGNEALSKMLEAAKKVSTTETMATKLQTAQFKMWLKNRVKPMHIWSMLKMEKATWMANPSAEVWRGYNAFYKLNKPQ</sequence>
<proteinExistence type="predicted"/>
<evidence type="ECO:0008006" key="3">
    <source>
        <dbReference type="Google" id="ProtNLM"/>
    </source>
</evidence>
<name>G4ZUI9_PHYSP</name>